<dbReference type="InterPro" id="IPR000160">
    <property type="entry name" value="GGDEF_dom"/>
</dbReference>
<dbReference type="InterPro" id="IPR029787">
    <property type="entry name" value="Nucleotide_cyclase"/>
</dbReference>
<dbReference type="InterPro" id="IPR013656">
    <property type="entry name" value="PAS_4"/>
</dbReference>
<dbReference type="Gene3D" id="3.30.450.20">
    <property type="entry name" value="PAS domain"/>
    <property type="match status" value="3"/>
</dbReference>
<feature type="domain" description="PAS" evidence="1">
    <location>
        <begin position="248"/>
        <end position="303"/>
    </location>
</feature>
<dbReference type="RefSeq" id="WP_094017068.1">
    <property type="nucleotide sequence ID" value="NZ_NMQW01000034.1"/>
</dbReference>
<dbReference type="SMART" id="SM00086">
    <property type="entry name" value="PAC"/>
    <property type="match status" value="1"/>
</dbReference>
<keyword evidence="5" id="KW-1185">Reference proteome</keyword>
<reference evidence="4 5" key="1">
    <citation type="submission" date="2017-07" db="EMBL/GenBank/DDBJ databases">
        <title>Genome sequencing and assembly of Paenibacillus rigui.</title>
        <authorList>
            <person name="Mayilraj S."/>
        </authorList>
    </citation>
    <scope>NUCLEOTIDE SEQUENCE [LARGE SCALE GENOMIC DNA]</scope>
    <source>
        <strain evidence="4 5">JCM 16352</strain>
    </source>
</reference>
<dbReference type="EMBL" id="NMQW01000034">
    <property type="protein sequence ID" value="OXM84153.1"/>
    <property type="molecule type" value="Genomic_DNA"/>
</dbReference>
<feature type="domain" description="PAS" evidence="1">
    <location>
        <begin position="23"/>
        <end position="63"/>
    </location>
</feature>
<feature type="domain" description="PAS" evidence="1">
    <location>
        <begin position="131"/>
        <end position="182"/>
    </location>
</feature>
<dbReference type="Pfam" id="PF08447">
    <property type="entry name" value="PAS_3"/>
    <property type="match status" value="1"/>
</dbReference>
<dbReference type="FunFam" id="3.30.70.270:FF:000001">
    <property type="entry name" value="Diguanylate cyclase domain protein"/>
    <property type="match status" value="1"/>
</dbReference>
<evidence type="ECO:0008006" key="6">
    <source>
        <dbReference type="Google" id="ProtNLM"/>
    </source>
</evidence>
<dbReference type="InterPro" id="IPR035965">
    <property type="entry name" value="PAS-like_dom_sf"/>
</dbReference>
<evidence type="ECO:0000313" key="4">
    <source>
        <dbReference type="EMBL" id="OXM84153.1"/>
    </source>
</evidence>
<dbReference type="AlphaFoldDB" id="A0A229UL97"/>
<gene>
    <name evidence="4" type="ORF">CF651_22210</name>
</gene>
<dbReference type="SUPFAM" id="SSF55785">
    <property type="entry name" value="PYP-like sensor domain (PAS domain)"/>
    <property type="match status" value="3"/>
</dbReference>
<dbReference type="PROSITE" id="PS50112">
    <property type="entry name" value="PAS"/>
    <property type="match status" value="3"/>
</dbReference>
<dbReference type="InterPro" id="IPR052155">
    <property type="entry name" value="Biofilm_reg_signaling"/>
</dbReference>
<dbReference type="InterPro" id="IPR043128">
    <property type="entry name" value="Rev_trsase/Diguanyl_cyclase"/>
</dbReference>
<evidence type="ECO:0000259" key="3">
    <source>
        <dbReference type="PROSITE" id="PS50887"/>
    </source>
</evidence>
<dbReference type="InterPro" id="IPR001610">
    <property type="entry name" value="PAC"/>
</dbReference>
<evidence type="ECO:0000259" key="2">
    <source>
        <dbReference type="PROSITE" id="PS50113"/>
    </source>
</evidence>
<dbReference type="InterPro" id="IPR013655">
    <property type="entry name" value="PAS_fold_3"/>
</dbReference>
<dbReference type="CDD" id="cd00130">
    <property type="entry name" value="PAS"/>
    <property type="match status" value="3"/>
</dbReference>
<dbReference type="Pfam" id="PF08448">
    <property type="entry name" value="PAS_4"/>
    <property type="match status" value="1"/>
</dbReference>
<dbReference type="PANTHER" id="PTHR44757:SF2">
    <property type="entry name" value="BIOFILM ARCHITECTURE MAINTENANCE PROTEIN MBAA"/>
    <property type="match status" value="1"/>
</dbReference>
<dbReference type="SMART" id="SM00091">
    <property type="entry name" value="PAS"/>
    <property type="match status" value="3"/>
</dbReference>
<dbReference type="NCBIfam" id="TIGR00229">
    <property type="entry name" value="sensory_box"/>
    <property type="match status" value="2"/>
</dbReference>
<dbReference type="CDD" id="cd01949">
    <property type="entry name" value="GGDEF"/>
    <property type="match status" value="1"/>
</dbReference>
<feature type="domain" description="GGDEF" evidence="3">
    <location>
        <begin position="412"/>
        <end position="548"/>
    </location>
</feature>
<proteinExistence type="predicted"/>
<name>A0A229UL97_9BACL</name>
<dbReference type="PANTHER" id="PTHR44757">
    <property type="entry name" value="DIGUANYLATE CYCLASE DGCP"/>
    <property type="match status" value="1"/>
</dbReference>
<dbReference type="PROSITE" id="PS50887">
    <property type="entry name" value="GGDEF"/>
    <property type="match status" value="1"/>
</dbReference>
<accession>A0A229UL97</accession>
<dbReference type="InterPro" id="IPR000700">
    <property type="entry name" value="PAS-assoc_C"/>
</dbReference>
<dbReference type="InterPro" id="IPR000014">
    <property type="entry name" value="PAS"/>
</dbReference>
<dbReference type="SUPFAM" id="SSF55073">
    <property type="entry name" value="Nucleotide cyclase"/>
    <property type="match status" value="1"/>
</dbReference>
<sequence length="550" mass="62712">MIDPLTQQEQLQMGMIAFQCSESGMALLSQDGIIRLANAAFHQVLGYENGQLAGEPLHTLLHPRMHAKDISRLESAEEIHFLHLEGYPVHAHAALKLLEPSTASNCAFLLELKKTTPFRSLQHASGETAVSLPSLEEALDKIPDGFICIDSYSRFTYMNKAAEQMMKCNRDKLIGRSVWYSFPEAVGTPLYDHYLSCTTTQISSKQELYYAPSNRWFEVHSYPRDNMYSAFFRDITQAKHTEQTLQESESMYRMLADNSTDMIARIALDGMFLYISPASKTLLGYEPEELIGHRVYEFFHPEEFMVQLYQEKMQLSDLHLNLNAYRFRKKDGTYIWFESTARYILNDQGLQTEIISISRDISARKHVERQLLETNELLQKISTVDALTGVANRRGFDECFQREWKQGVRDATALSMILVDIDNFKRYNDSHGHAQGDLCLKKVAVALSQAAERPGDFIARYGGEEFVLLLPATDTRGAYKVAEKLRKAVESLRIVHNRSETTLVTVSLGTATMTPSRDMDPEELFIRADKALYQAKQDGRNLSRIYQCEA</sequence>
<feature type="domain" description="PAC" evidence="2">
    <location>
        <begin position="321"/>
        <end position="373"/>
    </location>
</feature>
<comment type="caution">
    <text evidence="4">The sequence shown here is derived from an EMBL/GenBank/DDBJ whole genome shotgun (WGS) entry which is preliminary data.</text>
</comment>
<evidence type="ECO:0000313" key="5">
    <source>
        <dbReference type="Proteomes" id="UP000215509"/>
    </source>
</evidence>
<dbReference type="NCBIfam" id="TIGR00254">
    <property type="entry name" value="GGDEF"/>
    <property type="match status" value="1"/>
</dbReference>
<dbReference type="OrthoDB" id="9759607at2"/>
<organism evidence="4 5">
    <name type="scientific">Paenibacillus rigui</name>
    <dbReference type="NCBI Taxonomy" id="554312"/>
    <lineage>
        <taxon>Bacteria</taxon>
        <taxon>Bacillati</taxon>
        <taxon>Bacillota</taxon>
        <taxon>Bacilli</taxon>
        <taxon>Bacillales</taxon>
        <taxon>Paenibacillaceae</taxon>
        <taxon>Paenibacillus</taxon>
    </lineage>
</organism>
<protein>
    <recommendedName>
        <fullName evidence="6">Diguanylate cyclase</fullName>
    </recommendedName>
</protein>
<dbReference type="Pfam" id="PF13188">
    <property type="entry name" value="PAS_8"/>
    <property type="match status" value="1"/>
</dbReference>
<evidence type="ECO:0000259" key="1">
    <source>
        <dbReference type="PROSITE" id="PS50112"/>
    </source>
</evidence>
<dbReference type="Pfam" id="PF00990">
    <property type="entry name" value="GGDEF"/>
    <property type="match status" value="1"/>
</dbReference>
<dbReference type="Proteomes" id="UP000215509">
    <property type="component" value="Unassembled WGS sequence"/>
</dbReference>
<dbReference type="SMART" id="SM00267">
    <property type="entry name" value="GGDEF"/>
    <property type="match status" value="1"/>
</dbReference>
<dbReference type="Gene3D" id="3.30.70.270">
    <property type="match status" value="1"/>
</dbReference>
<dbReference type="PROSITE" id="PS50113">
    <property type="entry name" value="PAC"/>
    <property type="match status" value="1"/>
</dbReference>